<dbReference type="NCBIfam" id="TIGR01695">
    <property type="entry name" value="murJ_mviN"/>
    <property type="match status" value="1"/>
</dbReference>
<accession>A0A840UL82</accession>
<dbReference type="InterPro" id="IPR051050">
    <property type="entry name" value="Lipid_II_flippase_MurJ/MviN"/>
</dbReference>
<dbReference type="GO" id="GO:0034204">
    <property type="term" value="P:lipid translocation"/>
    <property type="evidence" value="ECO:0007669"/>
    <property type="project" value="TreeGrafter"/>
</dbReference>
<keyword evidence="10 11" id="KW-0961">Cell wall biogenesis/degradation</keyword>
<dbReference type="EMBL" id="JACHEO010000001">
    <property type="protein sequence ID" value="MBB5346395.1"/>
    <property type="molecule type" value="Genomic_DNA"/>
</dbReference>
<feature type="transmembrane region" description="Helical" evidence="10">
    <location>
        <begin position="396"/>
        <end position="414"/>
    </location>
</feature>
<comment type="function">
    <text evidence="8 10 11">Involved in peptidoglycan biosynthesis. Transports lipid-linked peptidoglycan precursors from the inner to the outer leaflet of the cytoplasmic membrane.</text>
</comment>
<dbReference type="RefSeq" id="WP_240191553.1">
    <property type="nucleotide sequence ID" value="NZ_JACHEO010000001.1"/>
</dbReference>
<proteinExistence type="inferred from homology"/>
<evidence type="ECO:0000256" key="11">
    <source>
        <dbReference type="PIRNR" id="PIRNR002869"/>
    </source>
</evidence>
<dbReference type="PANTHER" id="PTHR47019">
    <property type="entry name" value="LIPID II FLIPPASE MURJ"/>
    <property type="match status" value="1"/>
</dbReference>
<feature type="transmembrane region" description="Helical" evidence="10">
    <location>
        <begin position="420"/>
        <end position="443"/>
    </location>
</feature>
<keyword evidence="5 10" id="KW-0573">Peptidoglycan synthesis</keyword>
<dbReference type="InterPro" id="IPR004268">
    <property type="entry name" value="MurJ"/>
</dbReference>
<sequence length="531" mass="56875">MKNTETTSGGIARSAATVGVAVLCSRILGLIREQVFAAMFGAGLAYDSFVVAFRIPNLLRDLFGEGALSAAFVTVFADYDTNRGKKDTWRLASNVLTFFAIALSLISLIGIYLAEPVVALLAPDFSLVAGKTALTVQLTRIMLPFLVFISLAAVVMGMLNTQGRFFVPAMASSFFNLGSIIGGVGLAWLMPRFGQPAIVGMACGTLIGGIMQLAVQLPALAATGFRFRPALRLTDPGLVRILLLMAPATIGLSATQINIFINTNFASSCAEGSVSWLNYAFRLVQLPIGLFGVALSIAMMPVLARHAANKDIGAMRGTLASSLNIVFCLTLPATAGLILLADPIIRLIFEHGAFTAADTVATASTLSLYAIGLFAYSANKVLVPAFYAINRTRYPVIASFLAILFNIVIITVTIDRFQHLAIAFSTSCTMLLNFVFLTTVLYWKMGGFNLGRLATGLIKILIATAIMSLWLYLGRMPVTAWLVGNVFQQLVATFSLILSGTLIYGVMLFKLGMPELDDAVARIRSRLSPQN</sequence>
<keyword evidence="3 10" id="KW-0812">Transmembrane</keyword>
<dbReference type="Pfam" id="PF03023">
    <property type="entry name" value="MurJ"/>
    <property type="match status" value="1"/>
</dbReference>
<evidence type="ECO:0000256" key="9">
    <source>
        <dbReference type="ARBA" id="ARBA00061532"/>
    </source>
</evidence>
<evidence type="ECO:0000256" key="7">
    <source>
        <dbReference type="ARBA" id="ARBA00023136"/>
    </source>
</evidence>
<dbReference type="HAMAP" id="MF_02078">
    <property type="entry name" value="MurJ_MviN"/>
    <property type="match status" value="1"/>
</dbReference>
<dbReference type="GO" id="GO:0005886">
    <property type="term" value="C:plasma membrane"/>
    <property type="evidence" value="ECO:0007669"/>
    <property type="project" value="UniProtKB-SubCell"/>
</dbReference>
<dbReference type="PIRSF" id="PIRSF002869">
    <property type="entry name" value="MviN"/>
    <property type="match status" value="1"/>
</dbReference>
<keyword evidence="4 10" id="KW-0133">Cell shape</keyword>
<feature type="transmembrane region" description="Helical" evidence="10">
    <location>
        <begin position="241"/>
        <end position="261"/>
    </location>
</feature>
<dbReference type="UniPathway" id="UPA00219"/>
<gene>
    <name evidence="10" type="primary">murJ</name>
    <name evidence="12" type="ORF">HNQ81_000102</name>
</gene>
<dbReference type="GO" id="GO:0015648">
    <property type="term" value="F:lipid-linked peptidoglycan transporter activity"/>
    <property type="evidence" value="ECO:0007669"/>
    <property type="project" value="UniProtKB-UniRule"/>
</dbReference>
<evidence type="ECO:0000256" key="5">
    <source>
        <dbReference type="ARBA" id="ARBA00022984"/>
    </source>
</evidence>
<feature type="transmembrane region" description="Helical" evidence="10">
    <location>
        <begin position="166"/>
        <end position="190"/>
    </location>
</feature>
<dbReference type="GO" id="GO:0071555">
    <property type="term" value="P:cell wall organization"/>
    <property type="evidence" value="ECO:0007669"/>
    <property type="project" value="UniProtKB-UniRule"/>
</dbReference>
<dbReference type="PANTHER" id="PTHR47019:SF1">
    <property type="entry name" value="LIPID II FLIPPASE MURJ"/>
    <property type="match status" value="1"/>
</dbReference>
<dbReference type="Proteomes" id="UP000539642">
    <property type="component" value="Unassembled WGS sequence"/>
</dbReference>
<keyword evidence="13" id="KW-1185">Reference proteome</keyword>
<feature type="transmembrane region" description="Helical" evidence="10">
    <location>
        <begin position="486"/>
        <end position="509"/>
    </location>
</feature>
<dbReference type="PRINTS" id="PR01806">
    <property type="entry name" value="VIRFACTRMVIN"/>
</dbReference>
<dbReference type="GO" id="GO:0008360">
    <property type="term" value="P:regulation of cell shape"/>
    <property type="evidence" value="ECO:0007669"/>
    <property type="project" value="UniProtKB-UniRule"/>
</dbReference>
<keyword evidence="2 10" id="KW-1003">Cell membrane</keyword>
<feature type="transmembrane region" description="Helical" evidence="10">
    <location>
        <begin position="141"/>
        <end position="159"/>
    </location>
</feature>
<evidence type="ECO:0000256" key="4">
    <source>
        <dbReference type="ARBA" id="ARBA00022960"/>
    </source>
</evidence>
<comment type="subcellular location">
    <subcellularLocation>
        <location evidence="1 10">Cell membrane</location>
        <topology evidence="1 10">Multi-pass membrane protein</topology>
    </subcellularLocation>
</comment>
<comment type="similarity">
    <text evidence="9 10 11">Belongs to the MurJ/MviN family.</text>
</comment>
<dbReference type="CDD" id="cd13123">
    <property type="entry name" value="MATE_MurJ_like"/>
    <property type="match status" value="1"/>
</dbReference>
<evidence type="ECO:0000256" key="3">
    <source>
        <dbReference type="ARBA" id="ARBA00022692"/>
    </source>
</evidence>
<evidence type="ECO:0000256" key="2">
    <source>
        <dbReference type="ARBA" id="ARBA00022475"/>
    </source>
</evidence>
<evidence type="ECO:0000313" key="13">
    <source>
        <dbReference type="Proteomes" id="UP000539642"/>
    </source>
</evidence>
<feature type="transmembrane region" description="Helical" evidence="10">
    <location>
        <begin position="91"/>
        <end position="114"/>
    </location>
</feature>
<feature type="transmembrane region" description="Helical" evidence="10">
    <location>
        <begin position="455"/>
        <end position="474"/>
    </location>
</feature>
<keyword evidence="10 11" id="KW-0813">Transport</keyword>
<comment type="pathway">
    <text evidence="10">Cell wall biogenesis; peptidoglycan biosynthesis.</text>
</comment>
<keyword evidence="6 10" id="KW-1133">Transmembrane helix</keyword>
<evidence type="ECO:0000256" key="1">
    <source>
        <dbReference type="ARBA" id="ARBA00004651"/>
    </source>
</evidence>
<name>A0A840UL82_9BACT</name>
<protein>
    <recommendedName>
        <fullName evidence="10">Probable lipid II flippase MurJ</fullName>
    </recommendedName>
</protein>
<evidence type="ECO:0000256" key="8">
    <source>
        <dbReference type="ARBA" id="ARBA00060041"/>
    </source>
</evidence>
<evidence type="ECO:0000256" key="10">
    <source>
        <dbReference type="HAMAP-Rule" id="MF_02078"/>
    </source>
</evidence>
<keyword evidence="7 10" id="KW-0472">Membrane</keyword>
<dbReference type="GO" id="GO:0009252">
    <property type="term" value="P:peptidoglycan biosynthetic process"/>
    <property type="evidence" value="ECO:0007669"/>
    <property type="project" value="UniProtKB-UniRule"/>
</dbReference>
<evidence type="ECO:0000256" key="6">
    <source>
        <dbReference type="ARBA" id="ARBA00022989"/>
    </source>
</evidence>
<organism evidence="12 13">
    <name type="scientific">Desulfoprunum benzoelyticum</name>
    <dbReference type="NCBI Taxonomy" id="1506996"/>
    <lineage>
        <taxon>Bacteria</taxon>
        <taxon>Pseudomonadati</taxon>
        <taxon>Thermodesulfobacteriota</taxon>
        <taxon>Desulfobulbia</taxon>
        <taxon>Desulfobulbales</taxon>
        <taxon>Desulfobulbaceae</taxon>
        <taxon>Desulfoprunum</taxon>
    </lineage>
</organism>
<feature type="transmembrane region" description="Helical" evidence="10">
    <location>
        <begin position="196"/>
        <end position="220"/>
    </location>
</feature>
<reference evidence="12 13" key="1">
    <citation type="submission" date="2020-08" db="EMBL/GenBank/DDBJ databases">
        <title>Genomic Encyclopedia of Type Strains, Phase IV (KMG-IV): sequencing the most valuable type-strain genomes for metagenomic binning, comparative biology and taxonomic classification.</title>
        <authorList>
            <person name="Goeker M."/>
        </authorList>
    </citation>
    <scope>NUCLEOTIDE SEQUENCE [LARGE SCALE GENOMIC DNA]</scope>
    <source>
        <strain evidence="12 13">DSM 28570</strain>
    </source>
</reference>
<feature type="transmembrane region" description="Helical" evidence="10">
    <location>
        <begin position="325"/>
        <end position="349"/>
    </location>
</feature>
<comment type="caution">
    <text evidence="12">The sequence shown here is derived from an EMBL/GenBank/DDBJ whole genome shotgun (WGS) entry which is preliminary data.</text>
</comment>
<feature type="transmembrane region" description="Helical" evidence="10">
    <location>
        <begin position="281"/>
        <end position="304"/>
    </location>
</feature>
<feature type="transmembrane region" description="Helical" evidence="10">
    <location>
        <begin position="369"/>
        <end position="389"/>
    </location>
</feature>
<evidence type="ECO:0000313" key="12">
    <source>
        <dbReference type="EMBL" id="MBB5346395.1"/>
    </source>
</evidence>
<dbReference type="AlphaFoldDB" id="A0A840UL82"/>